<dbReference type="InterPro" id="IPR007345">
    <property type="entry name" value="Polysacch_pyruvyl_Trfase"/>
</dbReference>
<accession>A0A645DN81</accession>
<comment type="caution">
    <text evidence="2">The sequence shown here is derived from an EMBL/GenBank/DDBJ whole genome shotgun (WGS) entry which is preliminary data.</text>
</comment>
<protein>
    <recommendedName>
        <fullName evidence="1">Polysaccharide pyruvyl transferase domain-containing protein</fullName>
    </recommendedName>
</protein>
<gene>
    <name evidence="2" type="ORF">SDC9_137851</name>
</gene>
<organism evidence="2">
    <name type="scientific">bioreactor metagenome</name>
    <dbReference type="NCBI Taxonomy" id="1076179"/>
    <lineage>
        <taxon>unclassified sequences</taxon>
        <taxon>metagenomes</taxon>
        <taxon>ecological metagenomes</taxon>
    </lineage>
</organism>
<dbReference type="PANTHER" id="PTHR36836:SF1">
    <property type="entry name" value="COLANIC ACID BIOSYNTHESIS PROTEIN WCAK"/>
    <property type="match status" value="1"/>
</dbReference>
<dbReference type="EMBL" id="VSSQ01037906">
    <property type="protein sequence ID" value="MPM90729.1"/>
    <property type="molecule type" value="Genomic_DNA"/>
</dbReference>
<evidence type="ECO:0000259" key="1">
    <source>
        <dbReference type="Pfam" id="PF04230"/>
    </source>
</evidence>
<feature type="domain" description="Polysaccharide pyruvyl transferase" evidence="1">
    <location>
        <begin position="10"/>
        <end position="80"/>
    </location>
</feature>
<sequence length="156" mass="17038">MYRNYALTPVFLPVEPRRDVAAAQKVASRLSCPYRLLDDTGTSAQTIGLLSRMAVVVSMRLHGLVFAAGQGVPLVGVVYDQKVSAFLDYIGQDLYLDLDTLSASSLMERVEKACARIGDTEFLSKSVLRLRQVEGKNSETAKKLLGLDSVPGNEKD</sequence>
<dbReference type="Pfam" id="PF04230">
    <property type="entry name" value="PS_pyruv_trans"/>
    <property type="match status" value="1"/>
</dbReference>
<proteinExistence type="predicted"/>
<dbReference type="PANTHER" id="PTHR36836">
    <property type="entry name" value="COLANIC ACID BIOSYNTHESIS PROTEIN WCAK"/>
    <property type="match status" value="1"/>
</dbReference>
<reference evidence="2" key="1">
    <citation type="submission" date="2019-08" db="EMBL/GenBank/DDBJ databases">
        <authorList>
            <person name="Kucharzyk K."/>
            <person name="Murdoch R.W."/>
            <person name="Higgins S."/>
            <person name="Loffler F."/>
        </authorList>
    </citation>
    <scope>NUCLEOTIDE SEQUENCE</scope>
</reference>
<name>A0A645DN81_9ZZZZ</name>
<dbReference type="AlphaFoldDB" id="A0A645DN81"/>
<evidence type="ECO:0000313" key="2">
    <source>
        <dbReference type="EMBL" id="MPM90729.1"/>
    </source>
</evidence>